<dbReference type="GO" id="GO:0030170">
    <property type="term" value="F:pyridoxal phosphate binding"/>
    <property type="evidence" value="ECO:0007669"/>
    <property type="project" value="InterPro"/>
</dbReference>
<dbReference type="Proteomes" id="UP000181790">
    <property type="component" value="Unassembled WGS sequence"/>
</dbReference>
<evidence type="ECO:0000259" key="1">
    <source>
        <dbReference type="Pfam" id="PF00155"/>
    </source>
</evidence>
<dbReference type="InterPro" id="IPR015421">
    <property type="entry name" value="PyrdxlP-dep_Trfase_major"/>
</dbReference>
<dbReference type="Gene3D" id="3.40.640.10">
    <property type="entry name" value="Type I PLP-dependent aspartate aminotransferase-like (Major domain)"/>
    <property type="match status" value="1"/>
</dbReference>
<accession>A0A1S2VQH1</accession>
<dbReference type="InterPro" id="IPR015422">
    <property type="entry name" value="PyrdxlP-dep_Trfase_small"/>
</dbReference>
<feature type="domain" description="Aminotransferase class I/classII large" evidence="1">
    <location>
        <begin position="79"/>
        <end position="323"/>
    </location>
</feature>
<dbReference type="AlphaFoldDB" id="A0A1S2VQH1"/>
<dbReference type="InterPro" id="IPR015424">
    <property type="entry name" value="PyrdxlP-dep_Trfase"/>
</dbReference>
<dbReference type="SUPFAM" id="SSF53383">
    <property type="entry name" value="PLP-dependent transferases"/>
    <property type="match status" value="1"/>
</dbReference>
<dbReference type="Gene3D" id="3.90.1150.10">
    <property type="entry name" value="Aspartate Aminotransferase, domain 1"/>
    <property type="match status" value="1"/>
</dbReference>
<evidence type="ECO:0000313" key="3">
    <source>
        <dbReference type="Proteomes" id="UP000181790"/>
    </source>
</evidence>
<dbReference type="RefSeq" id="WP_071502221.1">
    <property type="nucleotide sequence ID" value="NZ_MORL01000002.1"/>
</dbReference>
<proteinExistence type="predicted"/>
<sequence>MNTTLITAQYTTQHDRPAAAWCQTPDYGQPPADTSFSLPGFIRKDVFKELAARLWKGHSSGRRQFVERRLSDALGRPADTIVLGDSVVSLLGQLLDTLSSCIPAAVVVKPSVSVVRELAEDASLAVYEWPLTDDFGYHEALFPELPTRAVVVLAAPDPVVGAAIPDKTLLRLLAQYPDNYFVIDESHALAPADSLLAMTRQHTNLILLRSFTVAGTTLGYAVAETALSAALRANLPAFSLSHVSELVLDGLLTAGLRQECLQSQLNLVAQRRNRFYEQLNALLSPTFQVTNTRSNFVLISGYDRATYQLLLRVTESLGLVVRDLHQARQVRYTIQIPVRRTDENDWLVNRLAEAMAPFDMLLFM</sequence>
<organism evidence="2 3">
    <name type="scientific">Arsenicibacter rosenii</name>
    <dbReference type="NCBI Taxonomy" id="1750698"/>
    <lineage>
        <taxon>Bacteria</taxon>
        <taxon>Pseudomonadati</taxon>
        <taxon>Bacteroidota</taxon>
        <taxon>Cytophagia</taxon>
        <taxon>Cytophagales</taxon>
        <taxon>Spirosomataceae</taxon>
        <taxon>Arsenicibacter</taxon>
    </lineage>
</organism>
<comment type="caution">
    <text evidence="2">The sequence shown here is derived from an EMBL/GenBank/DDBJ whole genome shotgun (WGS) entry which is preliminary data.</text>
</comment>
<gene>
    <name evidence="2" type="ORF">BLX24_06290</name>
</gene>
<protein>
    <recommendedName>
        <fullName evidence="1">Aminotransferase class I/classII large domain-containing protein</fullName>
    </recommendedName>
</protein>
<dbReference type="Pfam" id="PF00155">
    <property type="entry name" value="Aminotran_1_2"/>
    <property type="match status" value="1"/>
</dbReference>
<name>A0A1S2VQH1_9BACT</name>
<dbReference type="EMBL" id="MORL01000002">
    <property type="protein sequence ID" value="OIN60426.1"/>
    <property type="molecule type" value="Genomic_DNA"/>
</dbReference>
<reference evidence="2 3" key="1">
    <citation type="submission" date="2016-10" db="EMBL/GenBank/DDBJ databases">
        <title>Arsenicibacter rosenii gen. nov., sp. nov., an efficient arsenic-methylating bacterium isolated from an arsenic-contaminated paddy soil.</title>
        <authorList>
            <person name="Huang K."/>
        </authorList>
    </citation>
    <scope>NUCLEOTIDE SEQUENCE [LARGE SCALE GENOMIC DNA]</scope>
    <source>
        <strain evidence="2 3">SM-1</strain>
    </source>
</reference>
<dbReference type="InterPro" id="IPR004839">
    <property type="entry name" value="Aminotransferase_I/II_large"/>
</dbReference>
<keyword evidence="3" id="KW-1185">Reference proteome</keyword>
<evidence type="ECO:0000313" key="2">
    <source>
        <dbReference type="EMBL" id="OIN60426.1"/>
    </source>
</evidence>